<keyword evidence="2" id="KW-1185">Reference proteome</keyword>
<evidence type="ECO:0000313" key="2">
    <source>
        <dbReference type="Proteomes" id="UP000284842"/>
    </source>
</evidence>
<accession>A0A409YSC0</accession>
<name>A0A409YSC0_9AGAR</name>
<organism evidence="1 2">
    <name type="scientific">Panaeolus cyanescens</name>
    <dbReference type="NCBI Taxonomy" id="181874"/>
    <lineage>
        <taxon>Eukaryota</taxon>
        <taxon>Fungi</taxon>
        <taxon>Dikarya</taxon>
        <taxon>Basidiomycota</taxon>
        <taxon>Agaricomycotina</taxon>
        <taxon>Agaricomycetes</taxon>
        <taxon>Agaricomycetidae</taxon>
        <taxon>Agaricales</taxon>
        <taxon>Agaricineae</taxon>
        <taxon>Galeropsidaceae</taxon>
        <taxon>Panaeolus</taxon>
    </lineage>
</organism>
<dbReference type="AlphaFoldDB" id="A0A409YSC0"/>
<dbReference type="Proteomes" id="UP000284842">
    <property type="component" value="Unassembled WGS sequence"/>
</dbReference>
<dbReference type="EMBL" id="NHTK01000736">
    <property type="protein sequence ID" value="PPR05911.1"/>
    <property type="molecule type" value="Genomic_DNA"/>
</dbReference>
<dbReference type="InParanoid" id="A0A409YSC0"/>
<protein>
    <submittedName>
        <fullName evidence="1">Uncharacterized protein</fullName>
    </submittedName>
</protein>
<reference evidence="1 2" key="1">
    <citation type="journal article" date="2018" name="Evol. Lett.">
        <title>Horizontal gene cluster transfer increased hallucinogenic mushroom diversity.</title>
        <authorList>
            <person name="Reynolds H.T."/>
            <person name="Vijayakumar V."/>
            <person name="Gluck-Thaler E."/>
            <person name="Korotkin H.B."/>
            <person name="Matheny P.B."/>
            <person name="Slot J.C."/>
        </authorList>
    </citation>
    <scope>NUCLEOTIDE SEQUENCE [LARGE SCALE GENOMIC DNA]</scope>
    <source>
        <strain evidence="1 2">2629</strain>
    </source>
</reference>
<comment type="caution">
    <text evidence="1">The sequence shown here is derived from an EMBL/GenBank/DDBJ whole genome shotgun (WGS) entry which is preliminary data.</text>
</comment>
<proteinExistence type="predicted"/>
<sequence length="264" mass="29362">MSNSQNNQDGLTTDQVNRALAATINPIFAHLHADEVLSIRLSNGWRGFIIRPETADALQWALAQLYQIIARSAIAVDSPIPINVNAIPLFPHQQIPNQLFEGLGLRRPSIVDLFIPGRFSPLRTPFYEKADAYRTWYFYQRMAREAVTWIRDAHRRTQEILGSADALNTTLEECPLTCSHPSNSHHVREDPANRADDGCCGERTVRFAAQDVVFSDASDEEDELADDDVDGDLAAFTRIVLSIWSDDSDDSASTSDGSSDGDED</sequence>
<evidence type="ECO:0000313" key="1">
    <source>
        <dbReference type="EMBL" id="PPR05911.1"/>
    </source>
</evidence>
<gene>
    <name evidence="1" type="ORF">CVT24_006647</name>
</gene>